<keyword evidence="1" id="KW-1133">Transmembrane helix</keyword>
<keyword evidence="2" id="KW-0689">Ribosomal protein</keyword>
<dbReference type="EMBL" id="BMAC01000615">
    <property type="protein sequence ID" value="GFQ00196.1"/>
    <property type="molecule type" value="Genomic_DNA"/>
</dbReference>
<keyword evidence="1" id="KW-0812">Transmembrane</keyword>
<evidence type="ECO:0000313" key="2">
    <source>
        <dbReference type="EMBL" id="GFQ00196.1"/>
    </source>
</evidence>
<gene>
    <name evidence="2" type="ORF">PHJA_002163600</name>
</gene>
<proteinExistence type="predicted"/>
<dbReference type="SUPFAM" id="SSF55174">
    <property type="entry name" value="Alpha-L RNA-binding motif"/>
    <property type="match status" value="1"/>
</dbReference>
<feature type="transmembrane region" description="Helical" evidence="1">
    <location>
        <begin position="81"/>
        <end position="108"/>
    </location>
</feature>
<dbReference type="AlphaFoldDB" id="A0A830CYS1"/>
<organism evidence="2 3">
    <name type="scientific">Phtheirospermum japonicum</name>
    <dbReference type="NCBI Taxonomy" id="374723"/>
    <lineage>
        <taxon>Eukaryota</taxon>
        <taxon>Viridiplantae</taxon>
        <taxon>Streptophyta</taxon>
        <taxon>Embryophyta</taxon>
        <taxon>Tracheophyta</taxon>
        <taxon>Spermatophyta</taxon>
        <taxon>Magnoliopsida</taxon>
        <taxon>eudicotyledons</taxon>
        <taxon>Gunneridae</taxon>
        <taxon>Pentapetalae</taxon>
        <taxon>asterids</taxon>
        <taxon>lamiids</taxon>
        <taxon>Lamiales</taxon>
        <taxon>Orobanchaceae</taxon>
        <taxon>Orobanchaceae incertae sedis</taxon>
        <taxon>Phtheirospermum</taxon>
    </lineage>
</organism>
<keyword evidence="2" id="KW-0687">Ribonucleoprotein</keyword>
<reference evidence="2" key="1">
    <citation type="submission" date="2020-07" db="EMBL/GenBank/DDBJ databases">
        <title>Ethylene signaling mediates host invasion by parasitic plants.</title>
        <authorList>
            <person name="Yoshida S."/>
        </authorList>
    </citation>
    <scope>NUCLEOTIDE SEQUENCE</scope>
    <source>
        <strain evidence="2">Okayama</strain>
    </source>
</reference>
<accession>A0A830CYS1</accession>
<dbReference type="Proteomes" id="UP000653305">
    <property type="component" value="Unassembled WGS sequence"/>
</dbReference>
<evidence type="ECO:0000256" key="1">
    <source>
        <dbReference type="SAM" id="Phobius"/>
    </source>
</evidence>
<protein>
    <submittedName>
        <fullName evidence="2">40S ribosomal protein s9-2</fullName>
    </submittedName>
</protein>
<sequence length="111" mass="12715">MAMSIHHARVLIRQRYIRIGRQVVNFPSFMVPFGGGHPGRVKRKNQKAAANKVLGMETRMMKSELWCSFLFSYCTVKKNNVLSFISVACVVTMTYLDLLSVVFCLRFYESG</sequence>
<dbReference type="CDD" id="cd00165">
    <property type="entry name" value="S4"/>
    <property type="match status" value="1"/>
</dbReference>
<keyword evidence="1" id="KW-0472">Membrane</keyword>
<name>A0A830CYS1_9LAMI</name>
<dbReference type="OrthoDB" id="1697570at2759"/>
<dbReference type="GO" id="GO:0005840">
    <property type="term" value="C:ribosome"/>
    <property type="evidence" value="ECO:0007669"/>
    <property type="project" value="UniProtKB-KW"/>
</dbReference>
<keyword evidence="3" id="KW-1185">Reference proteome</keyword>
<comment type="caution">
    <text evidence="2">The sequence shown here is derived from an EMBL/GenBank/DDBJ whole genome shotgun (WGS) entry which is preliminary data.</text>
</comment>
<evidence type="ECO:0000313" key="3">
    <source>
        <dbReference type="Proteomes" id="UP000653305"/>
    </source>
</evidence>